<protein>
    <submittedName>
        <fullName evidence="2">Uncharacterized protein</fullName>
    </submittedName>
</protein>
<organism evidence="2 3">
    <name type="scientific">Fomitopsis schrenkii</name>
    <name type="common">Brown rot fungus</name>
    <dbReference type="NCBI Taxonomy" id="2126942"/>
    <lineage>
        <taxon>Eukaryota</taxon>
        <taxon>Fungi</taxon>
        <taxon>Dikarya</taxon>
        <taxon>Basidiomycota</taxon>
        <taxon>Agaricomycotina</taxon>
        <taxon>Agaricomycetes</taxon>
        <taxon>Polyporales</taxon>
        <taxon>Fomitopsis</taxon>
    </lineage>
</organism>
<sequence length="534" mass="56894">MSDATNFGVIGDYIIVAGGVVYFYDKLLVSAQEYNLLWGRKNIGIRMLFDSRARAVAHGDAALPSVRSQSDVQALVEYLDEVFATLPSEHSALGVPFPAIAWSVNQVAAEQADSEAGRPLPSVRYLDRPLQLSTLRSSAEGWDSLVRHMQAIVQTQRDASNSARIEAMETHARLTAVELQLNGLSRRLGSTSLQGSEGAADGSPGLAYPPNPSFPPFRPQTVGTAHTFFVLYSGRPRPGSHPDSSHVTALLGRAVGERHGDQTPDFPNGEGFPRVHKSASATRSATPPPSSILSSTSLLFLARLAMSDPRSPSPASADRLHSARTHAIRILLDLADQANLAVARIFGSNRAMELRPTVDALLSTPGSIDGLARLLRAAQIAVVTDAINRTAASRQGYPVPDPDPRIDEGIRWWMSVAGHLVEHPATPPAAASLLQILIDEGGVRSTLTLGMPQGRWGRVPIPIHPLFQRPLSSRVLSAGGLAPLPALVLAPPGPSVPPVPAPAAPAVDVDVRMRSPSPVIRKNLCVLCALSMTE</sequence>
<evidence type="ECO:0000313" key="2">
    <source>
        <dbReference type="EMBL" id="EPS96941.1"/>
    </source>
</evidence>
<accession>S8DUU0</accession>
<evidence type="ECO:0000256" key="1">
    <source>
        <dbReference type="SAM" id="MobiDB-lite"/>
    </source>
</evidence>
<dbReference type="HOGENOM" id="CLU_510008_0_0_1"/>
<evidence type="ECO:0000313" key="3">
    <source>
        <dbReference type="Proteomes" id="UP000015241"/>
    </source>
</evidence>
<dbReference type="AlphaFoldDB" id="S8DUU0"/>
<gene>
    <name evidence="2" type="ORF">FOMPIDRAFT_1052797</name>
</gene>
<name>S8DUU0_FOMSC</name>
<proteinExistence type="predicted"/>
<dbReference type="EMBL" id="KE504181">
    <property type="protein sequence ID" value="EPS96941.1"/>
    <property type="molecule type" value="Genomic_DNA"/>
</dbReference>
<dbReference type="Proteomes" id="UP000015241">
    <property type="component" value="Unassembled WGS sequence"/>
</dbReference>
<reference evidence="2 3" key="1">
    <citation type="journal article" date="2012" name="Science">
        <title>The Paleozoic origin of enzymatic lignin decomposition reconstructed from 31 fungal genomes.</title>
        <authorList>
            <person name="Floudas D."/>
            <person name="Binder M."/>
            <person name="Riley R."/>
            <person name="Barry K."/>
            <person name="Blanchette R.A."/>
            <person name="Henrissat B."/>
            <person name="Martinez A.T."/>
            <person name="Otillar R."/>
            <person name="Spatafora J.W."/>
            <person name="Yadav J.S."/>
            <person name="Aerts A."/>
            <person name="Benoit I."/>
            <person name="Boyd A."/>
            <person name="Carlson A."/>
            <person name="Copeland A."/>
            <person name="Coutinho P.M."/>
            <person name="de Vries R.P."/>
            <person name="Ferreira P."/>
            <person name="Findley K."/>
            <person name="Foster B."/>
            <person name="Gaskell J."/>
            <person name="Glotzer D."/>
            <person name="Gorecki P."/>
            <person name="Heitman J."/>
            <person name="Hesse C."/>
            <person name="Hori C."/>
            <person name="Igarashi K."/>
            <person name="Jurgens J.A."/>
            <person name="Kallen N."/>
            <person name="Kersten P."/>
            <person name="Kohler A."/>
            <person name="Kuees U."/>
            <person name="Kumar T.K.A."/>
            <person name="Kuo A."/>
            <person name="LaButti K."/>
            <person name="Larrondo L.F."/>
            <person name="Lindquist E."/>
            <person name="Ling A."/>
            <person name="Lombard V."/>
            <person name="Lucas S."/>
            <person name="Lundell T."/>
            <person name="Martin R."/>
            <person name="McLaughlin D.J."/>
            <person name="Morgenstern I."/>
            <person name="Morin E."/>
            <person name="Murat C."/>
            <person name="Nagy L.G."/>
            <person name="Nolan M."/>
            <person name="Ohm R.A."/>
            <person name="Patyshakuliyeva A."/>
            <person name="Rokas A."/>
            <person name="Ruiz-Duenas F.J."/>
            <person name="Sabat G."/>
            <person name="Salamov A."/>
            <person name="Samejima M."/>
            <person name="Schmutz J."/>
            <person name="Slot J.C."/>
            <person name="St John F."/>
            <person name="Stenlid J."/>
            <person name="Sun H."/>
            <person name="Sun S."/>
            <person name="Syed K."/>
            <person name="Tsang A."/>
            <person name="Wiebenga A."/>
            <person name="Young D."/>
            <person name="Pisabarro A."/>
            <person name="Eastwood D.C."/>
            <person name="Martin F."/>
            <person name="Cullen D."/>
            <person name="Grigoriev I.V."/>
            <person name="Hibbett D.S."/>
        </authorList>
    </citation>
    <scope>NUCLEOTIDE SEQUENCE</scope>
    <source>
        <strain evidence="3">FP-58527</strain>
    </source>
</reference>
<keyword evidence="3" id="KW-1185">Reference proteome</keyword>
<dbReference type="InParanoid" id="S8DUU0"/>
<feature type="region of interest" description="Disordered" evidence="1">
    <location>
        <begin position="189"/>
        <end position="210"/>
    </location>
</feature>